<gene>
    <name evidence="2" type="ORF">H5P28_13395</name>
</gene>
<keyword evidence="1" id="KW-0472">Membrane</keyword>
<dbReference type="RefSeq" id="WP_185676212.1">
    <property type="nucleotide sequence ID" value="NZ_JACHVB010000035.1"/>
</dbReference>
<dbReference type="AlphaFoldDB" id="A0A842HIA7"/>
<comment type="caution">
    <text evidence="2">The sequence shown here is derived from an EMBL/GenBank/DDBJ whole genome shotgun (WGS) entry which is preliminary data.</text>
</comment>
<evidence type="ECO:0000256" key="1">
    <source>
        <dbReference type="SAM" id="Phobius"/>
    </source>
</evidence>
<sequence>MTLLSHIFNAACGPLLAVLGASIFLNAWRNRTQENVNSRFRSLTLGSFISLTSFVAVALCTKLLLRVINTSTDSSIQAFEWTLIVVSVTAWVLGFLYFPRYFKTRRAVRRLIFATVAVAMMALILRDHALGAGDVFLIIAMAVWIVVMIGAERKRTLARGGETRSLNQ</sequence>
<keyword evidence="1" id="KW-0812">Transmembrane</keyword>
<dbReference type="Proteomes" id="UP000546464">
    <property type="component" value="Unassembled WGS sequence"/>
</dbReference>
<name>A0A842HIA7_9BACT</name>
<feature type="transmembrane region" description="Helical" evidence="1">
    <location>
        <begin position="40"/>
        <end position="59"/>
    </location>
</feature>
<accession>A0A842HIA7</accession>
<evidence type="ECO:0000313" key="2">
    <source>
        <dbReference type="EMBL" id="MBC2595257.1"/>
    </source>
</evidence>
<keyword evidence="3" id="KW-1185">Reference proteome</keyword>
<proteinExistence type="predicted"/>
<feature type="transmembrane region" description="Helical" evidence="1">
    <location>
        <begin position="79"/>
        <end position="98"/>
    </location>
</feature>
<feature type="transmembrane region" description="Helical" evidence="1">
    <location>
        <begin position="6"/>
        <end position="28"/>
    </location>
</feature>
<dbReference type="EMBL" id="JACHVB010000035">
    <property type="protein sequence ID" value="MBC2595257.1"/>
    <property type="molecule type" value="Genomic_DNA"/>
</dbReference>
<evidence type="ECO:0000313" key="3">
    <source>
        <dbReference type="Proteomes" id="UP000546464"/>
    </source>
</evidence>
<feature type="transmembrane region" description="Helical" evidence="1">
    <location>
        <begin position="131"/>
        <end position="151"/>
    </location>
</feature>
<organism evidence="2 3">
    <name type="scientific">Ruficoccus amylovorans</name>
    <dbReference type="NCBI Taxonomy" id="1804625"/>
    <lineage>
        <taxon>Bacteria</taxon>
        <taxon>Pseudomonadati</taxon>
        <taxon>Verrucomicrobiota</taxon>
        <taxon>Opitutia</taxon>
        <taxon>Puniceicoccales</taxon>
        <taxon>Cerasicoccaceae</taxon>
        <taxon>Ruficoccus</taxon>
    </lineage>
</organism>
<feature type="transmembrane region" description="Helical" evidence="1">
    <location>
        <begin position="107"/>
        <end position="125"/>
    </location>
</feature>
<reference evidence="2 3" key="1">
    <citation type="submission" date="2020-07" db="EMBL/GenBank/DDBJ databases">
        <authorList>
            <person name="Feng X."/>
        </authorList>
    </citation>
    <scope>NUCLEOTIDE SEQUENCE [LARGE SCALE GENOMIC DNA]</scope>
    <source>
        <strain evidence="2 3">JCM31066</strain>
    </source>
</reference>
<keyword evidence="1" id="KW-1133">Transmembrane helix</keyword>
<protein>
    <submittedName>
        <fullName evidence="2">Uncharacterized protein</fullName>
    </submittedName>
</protein>